<dbReference type="InterPro" id="IPR011333">
    <property type="entry name" value="SKP1/BTB/POZ_sf"/>
</dbReference>
<organism evidence="1 2">
    <name type="scientific">Apodospora peruviana</name>
    <dbReference type="NCBI Taxonomy" id="516989"/>
    <lineage>
        <taxon>Eukaryota</taxon>
        <taxon>Fungi</taxon>
        <taxon>Dikarya</taxon>
        <taxon>Ascomycota</taxon>
        <taxon>Pezizomycotina</taxon>
        <taxon>Sordariomycetes</taxon>
        <taxon>Sordariomycetidae</taxon>
        <taxon>Sordariales</taxon>
        <taxon>Lasiosphaeriaceae</taxon>
        <taxon>Apodospora</taxon>
    </lineage>
</organism>
<proteinExistence type="predicted"/>
<reference evidence="1" key="1">
    <citation type="journal article" date="2023" name="Mol. Phylogenet. Evol.">
        <title>Genome-scale phylogeny and comparative genomics of the fungal order Sordariales.</title>
        <authorList>
            <person name="Hensen N."/>
            <person name="Bonometti L."/>
            <person name="Westerberg I."/>
            <person name="Brannstrom I.O."/>
            <person name="Guillou S."/>
            <person name="Cros-Aarteil S."/>
            <person name="Calhoun S."/>
            <person name="Haridas S."/>
            <person name="Kuo A."/>
            <person name="Mondo S."/>
            <person name="Pangilinan J."/>
            <person name="Riley R."/>
            <person name="LaButti K."/>
            <person name="Andreopoulos B."/>
            <person name="Lipzen A."/>
            <person name="Chen C."/>
            <person name="Yan M."/>
            <person name="Daum C."/>
            <person name="Ng V."/>
            <person name="Clum A."/>
            <person name="Steindorff A."/>
            <person name="Ohm R.A."/>
            <person name="Martin F."/>
            <person name="Silar P."/>
            <person name="Natvig D.O."/>
            <person name="Lalanne C."/>
            <person name="Gautier V."/>
            <person name="Ament-Velasquez S.L."/>
            <person name="Kruys A."/>
            <person name="Hutchinson M.I."/>
            <person name="Powell A.J."/>
            <person name="Barry K."/>
            <person name="Miller A.N."/>
            <person name="Grigoriev I.V."/>
            <person name="Debuchy R."/>
            <person name="Gladieux P."/>
            <person name="Hiltunen Thoren M."/>
            <person name="Johannesson H."/>
        </authorList>
    </citation>
    <scope>NUCLEOTIDE SEQUENCE</scope>
    <source>
        <strain evidence="1">CBS 118394</strain>
    </source>
</reference>
<evidence type="ECO:0000313" key="2">
    <source>
        <dbReference type="Proteomes" id="UP001283341"/>
    </source>
</evidence>
<gene>
    <name evidence="1" type="ORF">B0H66DRAFT_568963</name>
</gene>
<accession>A0AAE0LYX2</accession>
<comment type="caution">
    <text evidence="1">The sequence shown here is derived from an EMBL/GenBank/DDBJ whole genome shotgun (WGS) entry which is preliminary data.</text>
</comment>
<sequence>MSETDATKSSPPPPEYIWVVNFPVHIKPSKPFKLSGAAAFKAGYIKAGYTKAKAGGRVDMSPEKYIAMTHIEMMTDERLSKIWEWCEHHSCKRPNCDHSECDLGSEEDASRDEDAEMSKWDEEFFAAIQTPYQSELYYAADWLKIEDLREMIMKRFRRHSVLPSREHPHCTSVVSSNSNRICPISLETYRKYEGRWDTYELMTAPLSPL</sequence>
<dbReference type="AlphaFoldDB" id="A0AAE0LYX2"/>
<dbReference type="Proteomes" id="UP001283341">
    <property type="component" value="Unassembled WGS sequence"/>
</dbReference>
<dbReference type="EMBL" id="JAUEDM010000008">
    <property type="protein sequence ID" value="KAK3312827.1"/>
    <property type="molecule type" value="Genomic_DNA"/>
</dbReference>
<dbReference type="Gene3D" id="3.30.710.10">
    <property type="entry name" value="Potassium Channel Kv1.1, Chain A"/>
    <property type="match status" value="1"/>
</dbReference>
<reference evidence="1" key="2">
    <citation type="submission" date="2023-06" db="EMBL/GenBank/DDBJ databases">
        <authorList>
            <consortium name="Lawrence Berkeley National Laboratory"/>
            <person name="Haridas S."/>
            <person name="Hensen N."/>
            <person name="Bonometti L."/>
            <person name="Westerberg I."/>
            <person name="Brannstrom I.O."/>
            <person name="Guillou S."/>
            <person name="Cros-Aarteil S."/>
            <person name="Calhoun S."/>
            <person name="Kuo A."/>
            <person name="Mondo S."/>
            <person name="Pangilinan J."/>
            <person name="Riley R."/>
            <person name="Labutti K."/>
            <person name="Andreopoulos B."/>
            <person name="Lipzen A."/>
            <person name="Chen C."/>
            <person name="Yanf M."/>
            <person name="Daum C."/>
            <person name="Ng V."/>
            <person name="Clum A."/>
            <person name="Steindorff A."/>
            <person name="Ohm R."/>
            <person name="Martin F."/>
            <person name="Silar P."/>
            <person name="Natvig D."/>
            <person name="Lalanne C."/>
            <person name="Gautier V."/>
            <person name="Ament-Velasquez S.L."/>
            <person name="Kruys A."/>
            <person name="Hutchinson M.I."/>
            <person name="Powell A.J."/>
            <person name="Barry K."/>
            <person name="Miller A.N."/>
            <person name="Grigoriev I.V."/>
            <person name="Debuchy R."/>
            <person name="Gladieux P."/>
            <person name="Thoren M.H."/>
            <person name="Johannesson H."/>
        </authorList>
    </citation>
    <scope>NUCLEOTIDE SEQUENCE</scope>
    <source>
        <strain evidence="1">CBS 118394</strain>
    </source>
</reference>
<keyword evidence="2" id="KW-1185">Reference proteome</keyword>
<name>A0AAE0LYX2_9PEZI</name>
<protein>
    <submittedName>
        <fullName evidence="1">Uncharacterized protein</fullName>
    </submittedName>
</protein>
<evidence type="ECO:0000313" key="1">
    <source>
        <dbReference type="EMBL" id="KAK3312827.1"/>
    </source>
</evidence>